<dbReference type="HOGENOM" id="CLU_1264370_0_0_1"/>
<dbReference type="GO" id="GO:0005730">
    <property type="term" value="C:nucleolus"/>
    <property type="evidence" value="ECO:0007669"/>
    <property type="project" value="TreeGrafter"/>
</dbReference>
<evidence type="ECO:0000313" key="2">
    <source>
        <dbReference type="EnsemblMetazoa" id="MESCA002802-PA"/>
    </source>
</evidence>
<keyword evidence="3" id="KW-1185">Reference proteome</keyword>
<proteinExistence type="predicted"/>
<dbReference type="GO" id="GO:0030490">
    <property type="term" value="P:maturation of SSU-rRNA"/>
    <property type="evidence" value="ECO:0007669"/>
    <property type="project" value="InterPro"/>
</dbReference>
<dbReference type="AlphaFoldDB" id="T1GHB2"/>
<dbReference type="PANTHER" id="PTHR15633">
    <property type="entry name" value="NUCLEOLAR PROTEIN 11"/>
    <property type="match status" value="1"/>
</dbReference>
<evidence type="ECO:0000259" key="1">
    <source>
        <dbReference type="Pfam" id="PF08168"/>
    </source>
</evidence>
<protein>
    <recommendedName>
        <fullName evidence="1">Nucleolar protein 11 N-terminal domain-containing protein</fullName>
    </recommendedName>
</protein>
<reference evidence="2" key="2">
    <citation type="submission" date="2015-06" db="UniProtKB">
        <authorList>
            <consortium name="EnsemblMetazoa"/>
        </authorList>
    </citation>
    <scope>IDENTIFICATION</scope>
</reference>
<dbReference type="EnsemblMetazoa" id="MESCA002802-RA">
    <property type="protein sequence ID" value="MESCA002802-PA"/>
    <property type="gene ID" value="MESCA002802"/>
</dbReference>
<dbReference type="Proteomes" id="UP000015102">
    <property type="component" value="Unassembled WGS sequence"/>
</dbReference>
<dbReference type="SUPFAM" id="SSF50978">
    <property type="entry name" value="WD40 repeat-like"/>
    <property type="match status" value="1"/>
</dbReference>
<dbReference type="InterPro" id="IPR012584">
    <property type="entry name" value="NOL11_N"/>
</dbReference>
<dbReference type="PANTHER" id="PTHR15633:SF2">
    <property type="entry name" value="NUCLEOLAR PROTEIN 11"/>
    <property type="match status" value="1"/>
</dbReference>
<dbReference type="EMBL" id="CAQQ02390683">
    <property type="status" value="NOT_ANNOTATED_CDS"/>
    <property type="molecule type" value="Genomic_DNA"/>
</dbReference>
<name>T1GHB2_MEGSC</name>
<dbReference type="Pfam" id="PF08168">
    <property type="entry name" value="NOL11_N"/>
    <property type="match status" value="1"/>
</dbReference>
<dbReference type="GO" id="GO:0003723">
    <property type="term" value="F:RNA binding"/>
    <property type="evidence" value="ECO:0007669"/>
    <property type="project" value="TreeGrafter"/>
</dbReference>
<dbReference type="InterPro" id="IPR042859">
    <property type="entry name" value="NOL11"/>
</dbReference>
<reference evidence="3" key="1">
    <citation type="submission" date="2013-02" db="EMBL/GenBank/DDBJ databases">
        <authorList>
            <person name="Hughes D."/>
        </authorList>
    </citation>
    <scope>NUCLEOTIDE SEQUENCE</scope>
    <source>
        <strain>Durham</strain>
        <strain evidence="3">NC isolate 2 -- Noor lab</strain>
    </source>
</reference>
<organism evidence="2 3">
    <name type="scientific">Megaselia scalaris</name>
    <name type="common">Humpbacked fly</name>
    <name type="synonym">Phora scalaris</name>
    <dbReference type="NCBI Taxonomy" id="36166"/>
    <lineage>
        <taxon>Eukaryota</taxon>
        <taxon>Metazoa</taxon>
        <taxon>Ecdysozoa</taxon>
        <taxon>Arthropoda</taxon>
        <taxon>Hexapoda</taxon>
        <taxon>Insecta</taxon>
        <taxon>Pterygota</taxon>
        <taxon>Neoptera</taxon>
        <taxon>Endopterygota</taxon>
        <taxon>Diptera</taxon>
        <taxon>Brachycera</taxon>
        <taxon>Muscomorpha</taxon>
        <taxon>Platypezoidea</taxon>
        <taxon>Phoridae</taxon>
        <taxon>Megaseliini</taxon>
        <taxon>Megaselia</taxon>
    </lineage>
</organism>
<feature type="domain" description="Nucleolar protein 11 N-terminal" evidence="1">
    <location>
        <begin position="1"/>
        <end position="218"/>
    </location>
</feature>
<dbReference type="InterPro" id="IPR036322">
    <property type="entry name" value="WD40_repeat_dom_sf"/>
</dbReference>
<evidence type="ECO:0000313" key="3">
    <source>
        <dbReference type="Proteomes" id="UP000015102"/>
    </source>
</evidence>
<accession>T1GHB2</accession>
<dbReference type="STRING" id="36166.T1GHB2"/>
<dbReference type="OMA" id="CWDENTT"/>
<sequence>MAKITTYYNLAPINDTREFLGIAKDRTEGNIITTLEKNIVVIIKISSQKQVNSWTSFDKLSSKVLFDPKSQKYVGVYGQRCIRCWDENTTDLNKVKKISFQKNIASLVQNNDEGEILVLYTSGETESLSSAIANRKSSSTESISQSTFVDCNIYTQNNGNKILTYFEKSEESISLVLSNLDTESLKTMDSYKYKIERGNIPLKGYCVVSTENVFEFVSI</sequence>